<evidence type="ECO:0000256" key="5">
    <source>
        <dbReference type="ARBA" id="ARBA00022989"/>
    </source>
</evidence>
<feature type="transmembrane region" description="Helical" evidence="8">
    <location>
        <begin position="376"/>
        <end position="399"/>
    </location>
</feature>
<proteinExistence type="inferred from homology"/>
<dbReference type="Proteomes" id="UP000013117">
    <property type="component" value="Unassembled WGS sequence"/>
</dbReference>
<feature type="chain" id="PRO_5004138160" description="Ammonium transporter AmtB-like domain-containing protein" evidence="9">
    <location>
        <begin position="22"/>
        <end position="411"/>
    </location>
</feature>
<comment type="similarity">
    <text evidence="2">Belongs to the ammonia transporter channel (TC 1.A.11.2) family.</text>
</comment>
<keyword evidence="6 8" id="KW-0472">Membrane</keyword>
<evidence type="ECO:0000313" key="12">
    <source>
        <dbReference type="Proteomes" id="UP000013117"/>
    </source>
</evidence>
<feature type="domain" description="Ammonium transporter AmtB-like" evidence="10">
    <location>
        <begin position="42"/>
        <end position="404"/>
    </location>
</feature>
<comment type="subcellular location">
    <subcellularLocation>
        <location evidence="1">Membrane</location>
        <topology evidence="1">Multi-pass membrane protein</topology>
    </subcellularLocation>
</comment>
<feature type="transmembrane region" description="Helical" evidence="8">
    <location>
        <begin position="71"/>
        <end position="95"/>
    </location>
</feature>
<dbReference type="GO" id="GO:0097272">
    <property type="term" value="P:ammonium homeostasis"/>
    <property type="evidence" value="ECO:0007669"/>
    <property type="project" value="TreeGrafter"/>
</dbReference>
<keyword evidence="7" id="KW-0924">Ammonia transport</keyword>
<evidence type="ECO:0000256" key="1">
    <source>
        <dbReference type="ARBA" id="ARBA00004141"/>
    </source>
</evidence>
<evidence type="ECO:0000256" key="6">
    <source>
        <dbReference type="ARBA" id="ARBA00023136"/>
    </source>
</evidence>
<keyword evidence="4 8" id="KW-0812">Transmembrane</keyword>
<dbReference type="GeneID" id="84207858"/>
<comment type="caution">
    <text evidence="11">The sequence shown here is derived from an EMBL/GenBank/DDBJ whole genome shotgun (WGS) entry which is preliminary data.</text>
</comment>
<keyword evidence="12" id="KW-1185">Reference proteome</keyword>
<dbReference type="OrthoDB" id="9814202at2"/>
<evidence type="ECO:0000313" key="11">
    <source>
        <dbReference type="EMBL" id="ENV35404.1"/>
    </source>
</evidence>
<dbReference type="GO" id="GO:0008519">
    <property type="term" value="F:ammonium channel activity"/>
    <property type="evidence" value="ECO:0007669"/>
    <property type="project" value="InterPro"/>
</dbReference>
<evidence type="ECO:0000256" key="9">
    <source>
        <dbReference type="SAM" id="SignalP"/>
    </source>
</evidence>
<protein>
    <recommendedName>
        <fullName evidence="10">Ammonium transporter AmtB-like domain-containing protein</fullName>
    </recommendedName>
</protein>
<organism evidence="11 12">
    <name type="scientific">Acinetobacter gerneri DSM 14967 = CIP 107464 = MTCC 9824</name>
    <dbReference type="NCBI Taxonomy" id="1120926"/>
    <lineage>
        <taxon>Bacteria</taxon>
        <taxon>Pseudomonadati</taxon>
        <taxon>Pseudomonadota</taxon>
        <taxon>Gammaproteobacteria</taxon>
        <taxon>Moraxellales</taxon>
        <taxon>Moraxellaceae</taxon>
        <taxon>Acinetobacter</taxon>
    </lineage>
</organism>
<evidence type="ECO:0000256" key="8">
    <source>
        <dbReference type="SAM" id="Phobius"/>
    </source>
</evidence>
<dbReference type="PATRIC" id="fig|1120926.3.peg.403"/>
<evidence type="ECO:0000259" key="10">
    <source>
        <dbReference type="Pfam" id="PF00909"/>
    </source>
</evidence>
<evidence type="ECO:0000256" key="4">
    <source>
        <dbReference type="ARBA" id="ARBA00022692"/>
    </source>
</evidence>
<accession>N8ZNT0</accession>
<feature type="transmembrane region" description="Helical" evidence="8">
    <location>
        <begin position="143"/>
        <end position="166"/>
    </location>
</feature>
<dbReference type="GO" id="GO:0016020">
    <property type="term" value="C:membrane"/>
    <property type="evidence" value="ECO:0007669"/>
    <property type="project" value="UniProtKB-SubCell"/>
</dbReference>
<feature type="transmembrane region" description="Helical" evidence="8">
    <location>
        <begin position="178"/>
        <end position="204"/>
    </location>
</feature>
<keyword evidence="9" id="KW-0732">Signal</keyword>
<evidence type="ECO:0000256" key="3">
    <source>
        <dbReference type="ARBA" id="ARBA00022448"/>
    </source>
</evidence>
<evidence type="ECO:0000256" key="7">
    <source>
        <dbReference type="ARBA" id="ARBA00023177"/>
    </source>
</evidence>
<keyword evidence="3" id="KW-0813">Transport</keyword>
<dbReference type="InterPro" id="IPR029020">
    <property type="entry name" value="Ammonium/urea_transptr"/>
</dbReference>
<feature type="transmembrane region" description="Helical" evidence="8">
    <location>
        <begin position="224"/>
        <end position="245"/>
    </location>
</feature>
<dbReference type="AlphaFoldDB" id="N8ZNT0"/>
<dbReference type="RefSeq" id="WP_004854877.1">
    <property type="nucleotide sequence ID" value="NZ_ASYY01000037.1"/>
</dbReference>
<reference evidence="11 12" key="1">
    <citation type="submission" date="2013-02" db="EMBL/GenBank/DDBJ databases">
        <title>The Genome Sequence of Acinetobacter gerneri CIP 107464.</title>
        <authorList>
            <consortium name="The Broad Institute Genome Sequencing Platform"/>
            <consortium name="The Broad Institute Genome Sequencing Center for Infectious Disease"/>
            <person name="Cerqueira G."/>
            <person name="Feldgarden M."/>
            <person name="Courvalin P."/>
            <person name="Perichon B."/>
            <person name="Grillot-Courvalin C."/>
            <person name="Clermont D."/>
            <person name="Rocha E."/>
            <person name="Yoon E.-J."/>
            <person name="Nemec A."/>
            <person name="Walker B."/>
            <person name="Young S.K."/>
            <person name="Zeng Q."/>
            <person name="Gargeya S."/>
            <person name="Fitzgerald M."/>
            <person name="Haas B."/>
            <person name="Abouelleil A."/>
            <person name="Alvarado L."/>
            <person name="Arachchi H.M."/>
            <person name="Berlin A.M."/>
            <person name="Chapman S.B."/>
            <person name="Dewar J."/>
            <person name="Goldberg J."/>
            <person name="Griggs A."/>
            <person name="Gujja S."/>
            <person name="Hansen M."/>
            <person name="Howarth C."/>
            <person name="Imamovic A."/>
            <person name="Larimer J."/>
            <person name="McCowan C."/>
            <person name="Murphy C."/>
            <person name="Neiman D."/>
            <person name="Pearson M."/>
            <person name="Priest M."/>
            <person name="Roberts A."/>
            <person name="Saif S."/>
            <person name="Shea T."/>
            <person name="Sisk P."/>
            <person name="Sykes S."/>
            <person name="Wortman J."/>
            <person name="Nusbaum C."/>
            <person name="Birren B."/>
        </authorList>
    </citation>
    <scope>NUCLEOTIDE SEQUENCE [LARGE SCALE GENOMIC DNA]</scope>
    <source>
        <strain evidence="11 12">CIP 107464</strain>
    </source>
</reference>
<gene>
    <name evidence="11" type="ORF">F960_00442</name>
</gene>
<feature type="signal peptide" evidence="9">
    <location>
        <begin position="1"/>
        <end position="21"/>
    </location>
</feature>
<evidence type="ECO:0000256" key="2">
    <source>
        <dbReference type="ARBA" id="ARBA00005887"/>
    </source>
</evidence>
<dbReference type="STRING" id="202952.GCA_000747725_03177"/>
<feature type="transmembrane region" description="Helical" evidence="8">
    <location>
        <begin position="291"/>
        <end position="324"/>
    </location>
</feature>
<dbReference type="Gene3D" id="1.10.3430.10">
    <property type="entry name" value="Ammonium transporter AmtB like domains"/>
    <property type="match status" value="1"/>
</dbReference>
<name>N8ZNT0_9GAMM</name>
<dbReference type="Pfam" id="PF00909">
    <property type="entry name" value="Ammonium_transp"/>
    <property type="match status" value="1"/>
</dbReference>
<dbReference type="EMBL" id="APPN01000045">
    <property type="protein sequence ID" value="ENV35404.1"/>
    <property type="molecule type" value="Genomic_DNA"/>
</dbReference>
<dbReference type="SUPFAM" id="SSF111352">
    <property type="entry name" value="Ammonium transporter"/>
    <property type="match status" value="1"/>
</dbReference>
<dbReference type="PANTHER" id="PTHR11730:SF6">
    <property type="entry name" value="AMMONIUM TRANSPORTER"/>
    <property type="match status" value="1"/>
</dbReference>
<dbReference type="InterPro" id="IPR024041">
    <property type="entry name" value="NH4_transpt_AmtB-like_dom"/>
</dbReference>
<sequence>MKVFKYLIYLSVLVFSPQVFAVDEYTPNDLAAFNLLPNIYLLILGGVFVLMMQAGFAIIEGGYEKNSRSFYGLLINYLSAILGSAFFGVFCFFISTKLGADNQYFVSKPLQGWHWNLVFFYTLMATTLTTVVGRIIPNSSSLFTFWAVGVVISGLIFPVISSWAWGNLFFDGGWLKHYGFIDFAGSTVVHSTAAWIVLAGYFVLKPEQKEQLVKRDIMFDDYKILSIALAGFILWLAWSGLNVGYITAIPVKVIDVVINTVVALLGAVLSSLVLAKVFLKKSSWESMIKSAIGGLVAITASCGFIDAYAAGFVGIIAGIITVYVPSLLSRWIDAKNIREVITIHGFCGIWGTLAVSFSTDRIIELTNRATILEQSVGVVVAFLWSFTVAFIAFKAICWLKEMRLRLKVKND</sequence>
<dbReference type="HOGENOM" id="CLU_670190_0_0_6"/>
<feature type="transmembrane region" description="Helical" evidence="8">
    <location>
        <begin position="115"/>
        <end position="136"/>
    </location>
</feature>
<keyword evidence="5 8" id="KW-1133">Transmembrane helix</keyword>
<dbReference type="eggNOG" id="COG0004">
    <property type="taxonomic scope" value="Bacteria"/>
</dbReference>
<dbReference type="PANTHER" id="PTHR11730">
    <property type="entry name" value="AMMONIUM TRANSPORTER"/>
    <property type="match status" value="1"/>
</dbReference>
<feature type="transmembrane region" description="Helical" evidence="8">
    <location>
        <begin position="37"/>
        <end position="59"/>
    </location>
</feature>
<feature type="transmembrane region" description="Helical" evidence="8">
    <location>
        <begin position="257"/>
        <end position="279"/>
    </location>
</feature>